<dbReference type="EMBL" id="JBHSBA010000003">
    <property type="protein sequence ID" value="MFC4124881.1"/>
    <property type="molecule type" value="Genomic_DNA"/>
</dbReference>
<reference evidence="2" key="1">
    <citation type="journal article" date="2019" name="Int. J. Syst. Evol. Microbiol.">
        <title>The Global Catalogue of Microorganisms (GCM) 10K type strain sequencing project: providing services to taxonomists for standard genome sequencing and annotation.</title>
        <authorList>
            <consortium name="The Broad Institute Genomics Platform"/>
            <consortium name="The Broad Institute Genome Sequencing Center for Infectious Disease"/>
            <person name="Wu L."/>
            <person name="Ma J."/>
        </authorList>
    </citation>
    <scope>NUCLEOTIDE SEQUENCE [LARGE SCALE GENOMIC DNA]</scope>
    <source>
        <strain evidence="2">CGMCC 4.7204</strain>
    </source>
</reference>
<accession>A0ABV8L2Z8</accession>
<gene>
    <name evidence="1" type="ORF">ACFOW8_08080</name>
</gene>
<comment type="caution">
    <text evidence="1">The sequence shown here is derived from an EMBL/GenBank/DDBJ whole genome shotgun (WGS) entry which is preliminary data.</text>
</comment>
<name>A0ABV8L2Z8_9NOCA</name>
<protein>
    <submittedName>
        <fullName evidence="1">Uncharacterized protein</fullName>
    </submittedName>
</protein>
<dbReference type="Proteomes" id="UP001595767">
    <property type="component" value="Unassembled WGS sequence"/>
</dbReference>
<sequence length="83" mass="9168">MSWPEPAMVAEYDQIRANTGAQLDRIVAWLLEQHHDCPCDGAVDGMSHMIDLAQQLLDDFDAPTLADLLTESAARLALSKECQ</sequence>
<keyword evidence="2" id="KW-1185">Reference proteome</keyword>
<dbReference type="RefSeq" id="WP_378547682.1">
    <property type="nucleotide sequence ID" value="NZ_JBHSBA010000003.1"/>
</dbReference>
<organism evidence="1 2">
    <name type="scientific">Nocardia rhizosphaerae</name>
    <dbReference type="NCBI Taxonomy" id="1691571"/>
    <lineage>
        <taxon>Bacteria</taxon>
        <taxon>Bacillati</taxon>
        <taxon>Actinomycetota</taxon>
        <taxon>Actinomycetes</taxon>
        <taxon>Mycobacteriales</taxon>
        <taxon>Nocardiaceae</taxon>
        <taxon>Nocardia</taxon>
    </lineage>
</organism>
<evidence type="ECO:0000313" key="2">
    <source>
        <dbReference type="Proteomes" id="UP001595767"/>
    </source>
</evidence>
<proteinExistence type="predicted"/>
<evidence type="ECO:0000313" key="1">
    <source>
        <dbReference type="EMBL" id="MFC4124881.1"/>
    </source>
</evidence>